<reference evidence="6" key="1">
    <citation type="submission" date="2017-04" db="EMBL/GenBank/DDBJ databases">
        <title>Function of individual gut microbiota members based on whole genome sequencing of pure cultures obtained from chicken caecum.</title>
        <authorList>
            <person name="Medvecky M."/>
            <person name="Cejkova D."/>
            <person name="Polansky O."/>
            <person name="Karasova D."/>
            <person name="Kubasova T."/>
            <person name="Cizek A."/>
            <person name="Rychlik I."/>
        </authorList>
    </citation>
    <scope>NUCLEOTIDE SEQUENCE [LARGE SCALE GENOMIC DNA]</scope>
    <source>
        <strain evidence="6">An5</strain>
    </source>
</reference>
<keyword evidence="1" id="KW-0805">Transcription regulation</keyword>
<dbReference type="GO" id="GO:0045892">
    <property type="term" value="P:negative regulation of DNA-templated transcription"/>
    <property type="evidence" value="ECO:0007669"/>
    <property type="project" value="TreeGrafter"/>
</dbReference>
<evidence type="ECO:0000259" key="4">
    <source>
        <dbReference type="PROSITE" id="PS50949"/>
    </source>
</evidence>
<dbReference type="Proteomes" id="UP000195781">
    <property type="component" value="Unassembled WGS sequence"/>
</dbReference>
<feature type="domain" description="HTH gntR-type" evidence="4">
    <location>
        <begin position="8"/>
        <end position="76"/>
    </location>
</feature>
<accession>A0A1Y3XLK4</accession>
<dbReference type="EMBL" id="NFIE01000034">
    <property type="protein sequence ID" value="OUN84049.1"/>
    <property type="molecule type" value="Genomic_DNA"/>
</dbReference>
<evidence type="ECO:0000313" key="6">
    <source>
        <dbReference type="Proteomes" id="UP000195781"/>
    </source>
</evidence>
<dbReference type="SMART" id="SM00866">
    <property type="entry name" value="UTRA"/>
    <property type="match status" value="1"/>
</dbReference>
<dbReference type="InterPro" id="IPR050679">
    <property type="entry name" value="Bact_HTH_transcr_reg"/>
</dbReference>
<dbReference type="SMART" id="SM00345">
    <property type="entry name" value="HTH_GNTR"/>
    <property type="match status" value="1"/>
</dbReference>
<dbReference type="Gene3D" id="1.10.10.10">
    <property type="entry name" value="Winged helix-like DNA-binding domain superfamily/Winged helix DNA-binding domain"/>
    <property type="match status" value="1"/>
</dbReference>
<dbReference type="RefSeq" id="WP_094336091.1">
    <property type="nucleotide sequence ID" value="NZ_NFIE01000034.1"/>
</dbReference>
<dbReference type="Gene3D" id="3.40.1410.10">
    <property type="entry name" value="Chorismate lyase-like"/>
    <property type="match status" value="1"/>
</dbReference>
<dbReference type="Pfam" id="PF00392">
    <property type="entry name" value="GntR"/>
    <property type="match status" value="1"/>
</dbReference>
<evidence type="ECO:0000313" key="5">
    <source>
        <dbReference type="EMBL" id="OUN84049.1"/>
    </source>
</evidence>
<keyword evidence="3" id="KW-0804">Transcription</keyword>
<organism evidence="5 6">
    <name type="scientific">[Collinsella] massiliensis</name>
    <dbReference type="NCBI Taxonomy" id="1232426"/>
    <lineage>
        <taxon>Bacteria</taxon>
        <taxon>Bacillati</taxon>
        <taxon>Actinomycetota</taxon>
        <taxon>Coriobacteriia</taxon>
        <taxon>Coriobacteriales</taxon>
        <taxon>Coriobacteriaceae</taxon>
        <taxon>Enorma</taxon>
    </lineage>
</organism>
<dbReference type="InterPro" id="IPR036390">
    <property type="entry name" value="WH_DNA-bd_sf"/>
</dbReference>
<keyword evidence="2" id="KW-0238">DNA-binding</keyword>
<dbReference type="GO" id="GO:0003700">
    <property type="term" value="F:DNA-binding transcription factor activity"/>
    <property type="evidence" value="ECO:0007669"/>
    <property type="project" value="InterPro"/>
</dbReference>
<evidence type="ECO:0000256" key="2">
    <source>
        <dbReference type="ARBA" id="ARBA00023125"/>
    </source>
</evidence>
<comment type="caution">
    <text evidence="5">The sequence shown here is derived from an EMBL/GenBank/DDBJ whole genome shotgun (WGS) entry which is preliminary data.</text>
</comment>
<gene>
    <name evidence="5" type="ORF">B5G02_09880</name>
</gene>
<dbReference type="PRINTS" id="PR00035">
    <property type="entry name" value="HTHGNTR"/>
</dbReference>
<dbReference type="OrthoDB" id="3182938at2"/>
<dbReference type="PANTHER" id="PTHR44846:SF1">
    <property type="entry name" value="MANNOSYL-D-GLYCERATE TRANSPORT_METABOLISM SYSTEM REPRESSOR MNGR-RELATED"/>
    <property type="match status" value="1"/>
</dbReference>
<name>A0A1Y3XLK4_9ACTN</name>
<protein>
    <recommendedName>
        <fullName evidence="4">HTH gntR-type domain-containing protein</fullName>
    </recommendedName>
</protein>
<dbReference type="PANTHER" id="PTHR44846">
    <property type="entry name" value="MANNOSYL-D-GLYCERATE TRANSPORT/METABOLISM SYSTEM REPRESSOR MNGR-RELATED"/>
    <property type="match status" value="1"/>
</dbReference>
<keyword evidence="6" id="KW-1185">Reference proteome</keyword>
<dbReference type="PROSITE" id="PS50949">
    <property type="entry name" value="HTH_GNTR"/>
    <property type="match status" value="1"/>
</dbReference>
<dbReference type="InterPro" id="IPR028978">
    <property type="entry name" value="Chorismate_lyase_/UTRA_dom_sf"/>
</dbReference>
<proteinExistence type="predicted"/>
<dbReference type="InterPro" id="IPR000524">
    <property type="entry name" value="Tscrpt_reg_HTH_GntR"/>
</dbReference>
<sequence>MAASVPATPPRDRAEEGILYYIQRYRLMGVDRLPAERVLAEKLGVSRTALRAAIGRLEAAHMLECRHGAGTFICPVKPVNIFEETYSFSDSVRAVGRTPGSRVISARWKKADAGLAERTGLAEGAPVFELCRVRLADGSPVSIETSSINGVLCPDIDRHDFSSEELYAVLDRSYGITVEHGAERISISRANADESNRLGIPKGAPVFFESALEYDAQHTLVEYVKTVINPALYRFASVGGKREVVSEGARAWLNA</sequence>
<dbReference type="AlphaFoldDB" id="A0A1Y3XLK4"/>
<dbReference type="GO" id="GO:0003677">
    <property type="term" value="F:DNA binding"/>
    <property type="evidence" value="ECO:0007669"/>
    <property type="project" value="UniProtKB-KW"/>
</dbReference>
<dbReference type="CDD" id="cd07377">
    <property type="entry name" value="WHTH_GntR"/>
    <property type="match status" value="1"/>
</dbReference>
<evidence type="ECO:0000256" key="1">
    <source>
        <dbReference type="ARBA" id="ARBA00023015"/>
    </source>
</evidence>
<dbReference type="SUPFAM" id="SSF64288">
    <property type="entry name" value="Chorismate lyase-like"/>
    <property type="match status" value="1"/>
</dbReference>
<dbReference type="Pfam" id="PF07702">
    <property type="entry name" value="UTRA"/>
    <property type="match status" value="1"/>
</dbReference>
<dbReference type="InterPro" id="IPR011663">
    <property type="entry name" value="UTRA"/>
</dbReference>
<dbReference type="SUPFAM" id="SSF46785">
    <property type="entry name" value="Winged helix' DNA-binding domain"/>
    <property type="match status" value="1"/>
</dbReference>
<dbReference type="InterPro" id="IPR036388">
    <property type="entry name" value="WH-like_DNA-bd_sf"/>
</dbReference>
<evidence type="ECO:0000256" key="3">
    <source>
        <dbReference type="ARBA" id="ARBA00023163"/>
    </source>
</evidence>